<name>A0A0A6P030_9GAMM</name>
<evidence type="ECO:0000256" key="1">
    <source>
        <dbReference type="SAM" id="Phobius"/>
    </source>
</evidence>
<keyword evidence="1" id="KW-1133">Transmembrane helix</keyword>
<evidence type="ECO:0000313" key="2">
    <source>
        <dbReference type="EMBL" id="OAD20218.1"/>
    </source>
</evidence>
<evidence type="ECO:0000313" key="3">
    <source>
        <dbReference type="Proteomes" id="UP000076962"/>
    </source>
</evidence>
<feature type="transmembrane region" description="Helical" evidence="1">
    <location>
        <begin position="20"/>
        <end position="47"/>
    </location>
</feature>
<dbReference type="EMBL" id="LUTY01002513">
    <property type="protein sequence ID" value="OAD20218.1"/>
    <property type="molecule type" value="Genomic_DNA"/>
</dbReference>
<keyword evidence="3" id="KW-1185">Reference proteome</keyword>
<accession>A0A0A6P030</accession>
<comment type="caution">
    <text evidence="2">The sequence shown here is derived from an EMBL/GenBank/DDBJ whole genome shotgun (WGS) entry which is preliminary data.</text>
</comment>
<proteinExistence type="predicted"/>
<dbReference type="AlphaFoldDB" id="A0A0A6P030"/>
<reference evidence="2 3" key="1">
    <citation type="submission" date="2016-05" db="EMBL/GenBank/DDBJ databases">
        <title>Single-cell genome of chain-forming Candidatus Thiomargarita nelsonii and comparison to other large sulfur-oxidizing bacteria.</title>
        <authorList>
            <person name="Winkel M."/>
            <person name="Salman V."/>
            <person name="Woyke T."/>
            <person name="Schulz-Vogt H."/>
            <person name="Richter M."/>
            <person name="Flood B."/>
            <person name="Bailey J."/>
            <person name="Amann R."/>
            <person name="Mussmann M."/>
        </authorList>
    </citation>
    <scope>NUCLEOTIDE SEQUENCE [LARGE SCALE GENOMIC DNA]</scope>
    <source>
        <strain evidence="2 3">THI036</strain>
    </source>
</reference>
<organism evidence="2 3">
    <name type="scientific">Candidatus Thiomargarita nelsonii</name>
    <dbReference type="NCBI Taxonomy" id="1003181"/>
    <lineage>
        <taxon>Bacteria</taxon>
        <taxon>Pseudomonadati</taxon>
        <taxon>Pseudomonadota</taxon>
        <taxon>Gammaproteobacteria</taxon>
        <taxon>Thiotrichales</taxon>
        <taxon>Thiotrichaceae</taxon>
        <taxon>Thiomargarita</taxon>
    </lineage>
</organism>
<keyword evidence="1" id="KW-0472">Membrane</keyword>
<sequence length="72" mass="8199">MLKINIHVVTSTSFSQNVRYGLGAIVGYFAQSVTDCAILFTMFILIIESRYDNITVFKYVRHKKNNAIQSAH</sequence>
<dbReference type="Proteomes" id="UP000076962">
    <property type="component" value="Unassembled WGS sequence"/>
</dbReference>
<protein>
    <submittedName>
        <fullName evidence="2">Uncharacterized protein</fullName>
    </submittedName>
</protein>
<gene>
    <name evidence="2" type="ORF">THIOM_004098</name>
</gene>
<keyword evidence="1" id="KW-0812">Transmembrane</keyword>